<sequence length="293" mass="33125">MASLERAIWNWMDTYPDEFADVQQKSNEELAKCADCLFDILDSCADTKKCRVSAWPLQIMLLIFSPKVFEEIINADAGAPCSPRHSKKKQFVESVKRAIGPHGTSKQLTEAAAVTCVKLCKASTYISRNSTNVTFTLIITQPRLSWWPQIDVVYSKSSELRSMFTDTLNKVTQGCISHTTLRMIQSLTLKSKDSTSKLKERNEEVPGYRALLFWMVRLIHADPMLMLNNQGKAGHEIQSSTLELINGLVSLVHQPTMPDVAQEAMEALLVLHQPEKIEVWNPEAPINTFWDVR</sequence>
<dbReference type="AlphaFoldDB" id="A0ABD0YR01"/>
<dbReference type="Proteomes" id="UP001558652">
    <property type="component" value="Unassembled WGS sequence"/>
</dbReference>
<reference evidence="1 2" key="1">
    <citation type="submission" date="2024-07" db="EMBL/GenBank/DDBJ databases">
        <title>Chromosome-level genome assembly of the water stick insect Ranatra chinensis (Heteroptera: Nepidae).</title>
        <authorList>
            <person name="Liu X."/>
        </authorList>
    </citation>
    <scope>NUCLEOTIDE SEQUENCE [LARGE SCALE GENOMIC DNA]</scope>
    <source>
        <strain evidence="1">Cailab_2021Rc</strain>
        <tissue evidence="1">Muscle</tissue>
    </source>
</reference>
<comment type="caution">
    <text evidence="1">The sequence shown here is derived from an EMBL/GenBank/DDBJ whole genome shotgun (WGS) entry which is preliminary data.</text>
</comment>
<proteinExistence type="predicted"/>
<evidence type="ECO:0000313" key="1">
    <source>
        <dbReference type="EMBL" id="KAL1129717.1"/>
    </source>
</evidence>
<accession>A0ABD0YR01</accession>
<protein>
    <submittedName>
        <fullName evidence="1">Uncharacterized protein</fullName>
    </submittedName>
</protein>
<keyword evidence="2" id="KW-1185">Reference proteome</keyword>
<evidence type="ECO:0000313" key="2">
    <source>
        <dbReference type="Proteomes" id="UP001558652"/>
    </source>
</evidence>
<organism evidence="1 2">
    <name type="scientific">Ranatra chinensis</name>
    <dbReference type="NCBI Taxonomy" id="642074"/>
    <lineage>
        <taxon>Eukaryota</taxon>
        <taxon>Metazoa</taxon>
        <taxon>Ecdysozoa</taxon>
        <taxon>Arthropoda</taxon>
        <taxon>Hexapoda</taxon>
        <taxon>Insecta</taxon>
        <taxon>Pterygota</taxon>
        <taxon>Neoptera</taxon>
        <taxon>Paraneoptera</taxon>
        <taxon>Hemiptera</taxon>
        <taxon>Heteroptera</taxon>
        <taxon>Panheteroptera</taxon>
        <taxon>Nepomorpha</taxon>
        <taxon>Nepidae</taxon>
        <taxon>Ranatrinae</taxon>
        <taxon>Ranatra</taxon>
    </lineage>
</organism>
<dbReference type="EMBL" id="JBFDAA010000008">
    <property type="protein sequence ID" value="KAL1129717.1"/>
    <property type="molecule type" value="Genomic_DNA"/>
</dbReference>
<name>A0ABD0YR01_9HEMI</name>
<gene>
    <name evidence="1" type="ORF">AAG570_012661</name>
</gene>